<dbReference type="RefSeq" id="WP_015043537.1">
    <property type="nucleotide sequence ID" value="NZ_CP046996.1"/>
</dbReference>
<dbReference type="AlphaFoldDB" id="A0A857DKR7"/>
<reference evidence="3 4" key="1">
    <citation type="submission" date="2019-12" db="EMBL/GenBank/DDBJ databases">
        <title>Sequence classification of anaerobic respiratory reductive dehalogenases: First we see many, then we see few.</title>
        <authorList>
            <person name="Molenda O."/>
            <person name="Puentes Jacome L.A."/>
            <person name="Cao X."/>
            <person name="Nesbo C.L."/>
            <person name="Tang S."/>
            <person name="Morson N."/>
            <person name="Patron J."/>
            <person name="Lomheim L."/>
            <person name="Wishart D.S."/>
            <person name="Edwards E.A."/>
        </authorList>
    </citation>
    <scope>NUCLEOTIDE SEQUENCE [LARGE SCALE GENOMIC DNA]</scope>
    <source>
        <strain evidence="3 4">12DCA</strain>
    </source>
</reference>
<organism evidence="3 4">
    <name type="scientific">Dehalobacter restrictus</name>
    <dbReference type="NCBI Taxonomy" id="55583"/>
    <lineage>
        <taxon>Bacteria</taxon>
        <taxon>Bacillati</taxon>
        <taxon>Bacillota</taxon>
        <taxon>Clostridia</taxon>
        <taxon>Eubacteriales</taxon>
        <taxon>Desulfitobacteriaceae</taxon>
        <taxon>Dehalobacter</taxon>
    </lineage>
</organism>
<proteinExistence type="inferred from homology"/>
<keyword evidence="2" id="KW-1133">Transmembrane helix</keyword>
<dbReference type="GO" id="GO:0005886">
    <property type="term" value="C:plasma membrane"/>
    <property type="evidence" value="ECO:0007669"/>
    <property type="project" value="UniProtKB-SubCell"/>
</dbReference>
<dbReference type="InterPro" id="IPR009709">
    <property type="entry name" value="DUF1290"/>
</dbReference>
<keyword evidence="1 2" id="KW-0472">Membrane</keyword>
<name>A0A857DKR7_9FIRM</name>
<dbReference type="Pfam" id="PF06947">
    <property type="entry name" value="DUF1290"/>
    <property type="match status" value="1"/>
</dbReference>
<dbReference type="EMBL" id="CP046996">
    <property type="protein sequence ID" value="QHA01188.1"/>
    <property type="molecule type" value="Genomic_DNA"/>
</dbReference>
<gene>
    <name evidence="3" type="ORF">GQ588_11350</name>
</gene>
<evidence type="ECO:0000256" key="1">
    <source>
        <dbReference type="PIRNR" id="PIRNR018579"/>
    </source>
</evidence>
<keyword evidence="1 2" id="KW-0812">Transmembrane</keyword>
<comment type="similarity">
    <text evidence="1">Belongs to the sbp family.</text>
</comment>
<sequence length="114" mass="12749">MWLLPVFGLIIGLFIGFVSPFSIPVDYTKYFSVAILGALDSVMGGIRSYQEDHFDSTIFLSGFIVNIIMASLLAFIGDRIGVDLYLAAVVAFGTRLFQNISIIRRHIINKYHKT</sequence>
<dbReference type="Proteomes" id="UP000430508">
    <property type="component" value="Chromosome"/>
</dbReference>
<evidence type="ECO:0000313" key="3">
    <source>
        <dbReference type="EMBL" id="QHA01188.1"/>
    </source>
</evidence>
<feature type="transmembrane region" description="Helical" evidence="2">
    <location>
        <begin position="58"/>
        <end position="76"/>
    </location>
</feature>
<evidence type="ECO:0000256" key="2">
    <source>
        <dbReference type="SAM" id="Phobius"/>
    </source>
</evidence>
<comment type="subcellular location">
    <subcellularLocation>
        <location evidence="1">Cell membrane</location>
        <topology evidence="1">Multi-pass membrane protein</topology>
    </subcellularLocation>
</comment>
<keyword evidence="1" id="KW-1003">Cell membrane</keyword>
<protein>
    <submittedName>
        <fullName evidence="3">DUF1290 domain-containing protein</fullName>
    </submittedName>
</protein>
<evidence type="ECO:0000313" key="4">
    <source>
        <dbReference type="Proteomes" id="UP000430508"/>
    </source>
</evidence>
<dbReference type="PIRSF" id="PIRSF018579">
    <property type="entry name" value="Sbp"/>
    <property type="match status" value="1"/>
</dbReference>
<accession>A0A857DKR7</accession>